<evidence type="ECO:0000313" key="3">
    <source>
        <dbReference type="EMBL" id="MFB9074883.1"/>
    </source>
</evidence>
<dbReference type="EMBL" id="JBHMFI010000002">
    <property type="protein sequence ID" value="MFB9074283.1"/>
    <property type="molecule type" value="Genomic_DNA"/>
</dbReference>
<feature type="region of interest" description="Disordered" evidence="1">
    <location>
        <begin position="1"/>
        <end position="34"/>
    </location>
</feature>
<evidence type="ECO:0000313" key="2">
    <source>
        <dbReference type="EMBL" id="MFB9074283.1"/>
    </source>
</evidence>
<keyword evidence="5" id="KW-1185">Reference proteome</keyword>
<comment type="caution">
    <text evidence="2">The sequence shown here is derived from an EMBL/GenBank/DDBJ whole genome shotgun (WGS) entry which is preliminary data.</text>
</comment>
<accession>A0ABV5G5R1</accession>
<dbReference type="EMBL" id="JBHMFI010000004">
    <property type="protein sequence ID" value="MFB9074977.1"/>
    <property type="molecule type" value="Genomic_DNA"/>
</dbReference>
<protein>
    <submittedName>
        <fullName evidence="2">Uncharacterized protein</fullName>
    </submittedName>
</protein>
<feature type="compositionally biased region" description="Low complexity" evidence="1">
    <location>
        <begin position="1"/>
        <end position="14"/>
    </location>
</feature>
<evidence type="ECO:0000313" key="4">
    <source>
        <dbReference type="EMBL" id="MFB9074977.1"/>
    </source>
</evidence>
<gene>
    <name evidence="2" type="ORF">ACFFX0_25035</name>
    <name evidence="3" type="ORF">ACFFX0_28330</name>
    <name evidence="4" type="ORF">ACFFX0_28830</name>
</gene>
<evidence type="ECO:0000313" key="5">
    <source>
        <dbReference type="Proteomes" id="UP001589575"/>
    </source>
</evidence>
<organism evidence="2 5">
    <name type="scientific">Citricoccus parietis</name>
    <dbReference type="NCBI Taxonomy" id="592307"/>
    <lineage>
        <taxon>Bacteria</taxon>
        <taxon>Bacillati</taxon>
        <taxon>Actinomycetota</taxon>
        <taxon>Actinomycetes</taxon>
        <taxon>Micrococcales</taxon>
        <taxon>Micrococcaceae</taxon>
        <taxon>Citricoccus</taxon>
    </lineage>
</organism>
<name>A0ABV5G5R1_9MICC</name>
<proteinExistence type="predicted"/>
<sequence length="123" mass="12884">MAPSSSGAAPQPASRRPDMPSTATGRRALRDRGEAMPMVILRCEGGGWNVGIRPRAGDLGPGPDGSRSIRSTDVRALQTDSYPGVYPKLARTASEVRYVSATSAPLAPFSPTELRTEPAAPPP</sequence>
<dbReference type="Proteomes" id="UP001589575">
    <property type="component" value="Unassembled WGS sequence"/>
</dbReference>
<reference evidence="2 5" key="1">
    <citation type="submission" date="2024-09" db="EMBL/GenBank/DDBJ databases">
        <authorList>
            <person name="Sun Q."/>
            <person name="Mori K."/>
        </authorList>
    </citation>
    <scope>NUCLEOTIDE SEQUENCE [LARGE SCALE GENOMIC DNA]</scope>
    <source>
        <strain evidence="2 5">CCM 7609</strain>
    </source>
</reference>
<dbReference type="EMBL" id="JBHMFI010000003">
    <property type="protein sequence ID" value="MFB9074883.1"/>
    <property type="molecule type" value="Genomic_DNA"/>
</dbReference>
<evidence type="ECO:0000256" key="1">
    <source>
        <dbReference type="SAM" id="MobiDB-lite"/>
    </source>
</evidence>